<sequence>MKTQYLLSNTCGSKVARALFTVVLLTGCSVAFAQVKIGANPTTIEPNSNLEVEASTPGRKTRIDKTTGQVTITDGTEGAGKVFTSDANGGGSWQTSGAGCASFDAKGDDTTTPVADAGVYSPVKLIAGNVSYSPSGAYNSATGEYTIPENGFYIFHGSVGTYNVAIGNTGTRNTSIDLISVSKGLLSHTVSPELAYGVGAWQDITSANYFIAGDKVTFQINSDHVSGVKPDSVTTAAIFFSGTRIDCNKN</sequence>
<accession>A0A2P8GJB6</accession>
<evidence type="ECO:0008006" key="4">
    <source>
        <dbReference type="Google" id="ProtNLM"/>
    </source>
</evidence>
<dbReference type="InterPro" id="IPR008983">
    <property type="entry name" value="Tumour_necrosis_fac-like_dom"/>
</dbReference>
<dbReference type="Proteomes" id="UP000241964">
    <property type="component" value="Unassembled WGS sequence"/>
</dbReference>
<keyword evidence="1" id="KW-0732">Signal</keyword>
<name>A0A2P8GJB6_9BACT</name>
<dbReference type="PROSITE" id="PS51257">
    <property type="entry name" value="PROKAR_LIPOPROTEIN"/>
    <property type="match status" value="1"/>
</dbReference>
<protein>
    <recommendedName>
        <fullName evidence="4">C1q domain-containing protein</fullName>
    </recommendedName>
</protein>
<organism evidence="2 3">
    <name type="scientific">Dyadobacter jiangsuensis</name>
    <dbReference type="NCBI Taxonomy" id="1591085"/>
    <lineage>
        <taxon>Bacteria</taxon>
        <taxon>Pseudomonadati</taxon>
        <taxon>Bacteroidota</taxon>
        <taxon>Cytophagia</taxon>
        <taxon>Cytophagales</taxon>
        <taxon>Spirosomataceae</taxon>
        <taxon>Dyadobacter</taxon>
    </lineage>
</organism>
<evidence type="ECO:0000256" key="1">
    <source>
        <dbReference type="SAM" id="SignalP"/>
    </source>
</evidence>
<dbReference type="OrthoDB" id="937937at2"/>
<evidence type="ECO:0000313" key="2">
    <source>
        <dbReference type="EMBL" id="PSL34052.1"/>
    </source>
</evidence>
<dbReference type="Gene3D" id="2.60.120.40">
    <property type="match status" value="1"/>
</dbReference>
<feature type="chain" id="PRO_5015113762" description="C1q domain-containing protein" evidence="1">
    <location>
        <begin position="34"/>
        <end position="250"/>
    </location>
</feature>
<comment type="caution">
    <text evidence="2">The sequence shown here is derived from an EMBL/GenBank/DDBJ whole genome shotgun (WGS) entry which is preliminary data.</text>
</comment>
<dbReference type="SUPFAM" id="SSF49842">
    <property type="entry name" value="TNF-like"/>
    <property type="match status" value="1"/>
</dbReference>
<gene>
    <name evidence="2" type="ORF">CLV60_101421</name>
</gene>
<dbReference type="EMBL" id="PYAS01000001">
    <property type="protein sequence ID" value="PSL34052.1"/>
    <property type="molecule type" value="Genomic_DNA"/>
</dbReference>
<dbReference type="RefSeq" id="WP_106593711.1">
    <property type="nucleotide sequence ID" value="NZ_PYAS01000001.1"/>
</dbReference>
<keyword evidence="3" id="KW-1185">Reference proteome</keyword>
<feature type="signal peptide" evidence="1">
    <location>
        <begin position="1"/>
        <end position="33"/>
    </location>
</feature>
<dbReference type="AlphaFoldDB" id="A0A2P8GJB6"/>
<proteinExistence type="predicted"/>
<evidence type="ECO:0000313" key="3">
    <source>
        <dbReference type="Proteomes" id="UP000241964"/>
    </source>
</evidence>
<reference evidence="2 3" key="1">
    <citation type="submission" date="2018-03" db="EMBL/GenBank/DDBJ databases">
        <title>Genomic Encyclopedia of Archaeal and Bacterial Type Strains, Phase II (KMG-II): from individual species to whole genera.</title>
        <authorList>
            <person name="Goeker M."/>
        </authorList>
    </citation>
    <scope>NUCLEOTIDE SEQUENCE [LARGE SCALE GENOMIC DNA]</scope>
    <source>
        <strain evidence="2 3">DSM 29057</strain>
    </source>
</reference>